<organism evidence="1 2">
    <name type="scientific">Coregonus suidteri</name>
    <dbReference type="NCBI Taxonomy" id="861788"/>
    <lineage>
        <taxon>Eukaryota</taxon>
        <taxon>Metazoa</taxon>
        <taxon>Chordata</taxon>
        <taxon>Craniata</taxon>
        <taxon>Vertebrata</taxon>
        <taxon>Euteleostomi</taxon>
        <taxon>Actinopterygii</taxon>
        <taxon>Neopterygii</taxon>
        <taxon>Teleostei</taxon>
        <taxon>Protacanthopterygii</taxon>
        <taxon>Salmoniformes</taxon>
        <taxon>Salmonidae</taxon>
        <taxon>Coregoninae</taxon>
        <taxon>Coregonus</taxon>
    </lineage>
</organism>
<evidence type="ECO:0000313" key="2">
    <source>
        <dbReference type="Proteomes" id="UP001356427"/>
    </source>
</evidence>
<keyword evidence="2" id="KW-1185">Reference proteome</keyword>
<sequence>MSCSRLPRRLLHEAILHMEAHTAYSIIILAYKRPFPGKQGGRLEPLDICQIGGTQPRRTEHAEKIFVWTLIPVKQDPVDEVDTVEKRISSDVSAFALRNGQTRLWI</sequence>
<dbReference type="EMBL" id="JAGTTL010000003">
    <property type="protein sequence ID" value="KAK6324934.1"/>
    <property type="molecule type" value="Genomic_DNA"/>
</dbReference>
<dbReference type="AlphaFoldDB" id="A0AAN8R658"/>
<proteinExistence type="predicted"/>
<protein>
    <submittedName>
        <fullName evidence="1">Uncharacterized protein</fullName>
    </submittedName>
</protein>
<name>A0AAN8R658_9TELE</name>
<comment type="caution">
    <text evidence="1">The sequence shown here is derived from an EMBL/GenBank/DDBJ whole genome shotgun (WGS) entry which is preliminary data.</text>
</comment>
<reference evidence="1 2" key="1">
    <citation type="submission" date="2021-04" db="EMBL/GenBank/DDBJ databases">
        <authorList>
            <person name="De Guttry C."/>
            <person name="Zahm M."/>
            <person name="Klopp C."/>
            <person name="Cabau C."/>
            <person name="Louis A."/>
            <person name="Berthelot C."/>
            <person name="Parey E."/>
            <person name="Roest Crollius H."/>
            <person name="Montfort J."/>
            <person name="Robinson-Rechavi M."/>
            <person name="Bucao C."/>
            <person name="Bouchez O."/>
            <person name="Gislard M."/>
            <person name="Lluch J."/>
            <person name="Milhes M."/>
            <person name="Lampietro C."/>
            <person name="Lopez Roques C."/>
            <person name="Donnadieu C."/>
            <person name="Braasch I."/>
            <person name="Desvignes T."/>
            <person name="Postlethwait J."/>
            <person name="Bobe J."/>
            <person name="Wedekind C."/>
            <person name="Guiguen Y."/>
        </authorList>
    </citation>
    <scope>NUCLEOTIDE SEQUENCE [LARGE SCALE GENOMIC DNA]</scope>
    <source>
        <strain evidence="1">Cs_M1</strain>
        <tissue evidence="1">Blood</tissue>
    </source>
</reference>
<dbReference type="Proteomes" id="UP001356427">
    <property type="component" value="Unassembled WGS sequence"/>
</dbReference>
<accession>A0AAN8R658</accession>
<gene>
    <name evidence="1" type="ORF">J4Q44_G00042760</name>
</gene>
<evidence type="ECO:0000313" key="1">
    <source>
        <dbReference type="EMBL" id="KAK6324934.1"/>
    </source>
</evidence>